<keyword evidence="9" id="KW-0443">Lipid metabolism</keyword>
<evidence type="ECO:0000256" key="15">
    <source>
        <dbReference type="RuleBase" id="RU003707"/>
    </source>
</evidence>
<dbReference type="InterPro" id="IPR006108">
    <property type="entry name" value="3HC_DH_C"/>
</dbReference>
<keyword evidence="10" id="KW-0576">Peroxisome</keyword>
<evidence type="ECO:0000259" key="17">
    <source>
        <dbReference type="Pfam" id="PF02737"/>
    </source>
</evidence>
<evidence type="ECO:0000256" key="1">
    <source>
        <dbReference type="ARBA" id="ARBA00004275"/>
    </source>
</evidence>
<keyword evidence="12" id="KW-0456">Lyase</keyword>
<keyword evidence="8" id="KW-0520">NAD</keyword>
<dbReference type="Pfam" id="PF00378">
    <property type="entry name" value="ECH_1"/>
    <property type="match status" value="1"/>
</dbReference>
<comment type="subcellular location">
    <subcellularLocation>
        <location evidence="1">Peroxisome</location>
    </subcellularLocation>
</comment>
<evidence type="ECO:0000256" key="9">
    <source>
        <dbReference type="ARBA" id="ARBA00023098"/>
    </source>
</evidence>
<keyword evidence="7" id="KW-0560">Oxidoreductase</keyword>
<evidence type="ECO:0000259" key="16">
    <source>
        <dbReference type="Pfam" id="PF00725"/>
    </source>
</evidence>
<feature type="domain" description="3-hydroxyacyl-CoA dehydrogenase NAD binding" evidence="17">
    <location>
        <begin position="310"/>
        <end position="489"/>
    </location>
</feature>
<dbReference type="Gene3D" id="1.10.1040.50">
    <property type="match status" value="1"/>
</dbReference>
<dbReference type="PANTHER" id="PTHR23309">
    <property type="entry name" value="3-HYDROXYACYL-COA DEHYROGENASE"/>
    <property type="match status" value="1"/>
</dbReference>
<dbReference type="AlphaFoldDB" id="A0AAU9EKY7"/>
<evidence type="ECO:0000256" key="12">
    <source>
        <dbReference type="ARBA" id="ARBA00023239"/>
    </source>
</evidence>
<dbReference type="EMBL" id="AP028679">
    <property type="protein sequence ID" value="BEQ14636.1"/>
    <property type="molecule type" value="Genomic_DNA"/>
</dbReference>
<dbReference type="InterPro" id="IPR001753">
    <property type="entry name" value="Enoyl-CoA_hydra/iso"/>
</dbReference>
<dbReference type="GO" id="GO:0016853">
    <property type="term" value="F:isomerase activity"/>
    <property type="evidence" value="ECO:0007669"/>
    <property type="project" value="UniProtKB-KW"/>
</dbReference>
<comment type="similarity">
    <text evidence="3">In the N-terminal section; belongs to the enoyl-CoA hydratase/isomerase family.</text>
</comment>
<keyword evidence="11" id="KW-0413">Isomerase</keyword>
<evidence type="ECO:0000256" key="3">
    <source>
        <dbReference type="ARBA" id="ARBA00008750"/>
    </source>
</evidence>
<dbReference type="GO" id="GO:0004300">
    <property type="term" value="F:enoyl-CoA hydratase activity"/>
    <property type="evidence" value="ECO:0007669"/>
    <property type="project" value="UniProtKB-ARBA"/>
</dbReference>
<evidence type="ECO:0000256" key="13">
    <source>
        <dbReference type="ARBA" id="ARBA00023268"/>
    </source>
</evidence>
<keyword evidence="13" id="KW-0511">Multifunctional enzyme</keyword>
<dbReference type="InterPro" id="IPR008927">
    <property type="entry name" value="6-PGluconate_DH-like_C_sf"/>
</dbReference>
<dbReference type="PROSITE" id="PS00166">
    <property type="entry name" value="ENOYL_COA_HYDRATASE"/>
    <property type="match status" value="1"/>
</dbReference>
<evidence type="ECO:0000256" key="14">
    <source>
        <dbReference type="ARBA" id="ARBA00049556"/>
    </source>
</evidence>
<reference evidence="19" key="1">
    <citation type="journal article" date="2023" name="Arch. Microbiol.">
        <title>Desulfoferula mesophilus gen. nov. sp. nov., a mesophilic sulfate-reducing bacterium isolated from a brackish lake sediment.</title>
        <authorList>
            <person name="Watanabe T."/>
            <person name="Yabe T."/>
            <person name="Tsuji J.M."/>
            <person name="Fukui M."/>
        </authorList>
    </citation>
    <scope>NUCLEOTIDE SEQUENCE [LARGE SCALE GENOMIC DNA]</scope>
    <source>
        <strain evidence="19">12FAK</strain>
    </source>
</reference>
<keyword evidence="6" id="KW-0442">Lipid degradation</keyword>
<evidence type="ECO:0000256" key="2">
    <source>
        <dbReference type="ARBA" id="ARBA00005005"/>
    </source>
</evidence>
<comment type="subunit">
    <text evidence="4">Monomer.</text>
</comment>
<evidence type="ECO:0000256" key="7">
    <source>
        <dbReference type="ARBA" id="ARBA00023002"/>
    </source>
</evidence>
<dbReference type="SUPFAM" id="SSF51735">
    <property type="entry name" value="NAD(P)-binding Rossmann-fold domains"/>
    <property type="match status" value="1"/>
</dbReference>
<evidence type="ECO:0000256" key="5">
    <source>
        <dbReference type="ARBA" id="ARBA00022832"/>
    </source>
</evidence>
<dbReference type="CDD" id="cd06558">
    <property type="entry name" value="crotonase-like"/>
    <property type="match status" value="1"/>
</dbReference>
<dbReference type="SUPFAM" id="SSF52096">
    <property type="entry name" value="ClpP/crotonase"/>
    <property type="match status" value="1"/>
</dbReference>
<dbReference type="FunFam" id="3.40.50.720:FF:000009">
    <property type="entry name" value="Fatty oxidation complex, alpha subunit"/>
    <property type="match status" value="1"/>
</dbReference>
<sequence>MNTDYKTVKMELQDGVLIIQMDNPPVNQMSEHFILELKQATLEAVEDPAVKVIILTGTGKNFVAGADVTQLLTVTEKAPFVAKLMDVHAWLNGLEASPKPIIAAINGNCLGGGMEIALACHYRVAAQGVSLGLPEVKLGLLPGSAGTQRMPRVIGLPDALDLMLTGKFIKAQKAWSLGLVDELAPLDKLRETALAAAANFQKGLLSHHSRRASRRFDRLPSASEKKHLINFIKAQTAPKAKGYIAPFKIIEAVEKGLTTDFQADITREAELFGDCLVSDVAKNLIGIFLNERSAGRLPRIKGLTPAKPQKVGMLGGGVMGSSIVHLLLSSGLEAVLWEVNDQALEKALAAIKKTFAFKLKTKKIKPEQLEALLSQKLSTTTKLEDMAGVDLLIEAVVENMEVKQDIWKKLEGICRPEVIFATNTSALPITEMATVLADPGRMIGLHFFNPAERMPLLEIICAAKTSDQTLATSVAFGRTIKKVPVVVNDGPGFYVSRQLGGLMGGSVFLMADGVNPVEIEEAMRDFGMPMGPATLADLTGIDINYHVNQTFAKRLGSRYNVHPLTEAIYQLGDYGRKTGRGYFDYSEREPKPNPRLAQVVADYLAANQVQPKEMSRQEIIDAMLATGINEAALMIEEGICDRPADMDLAMIYGTGFPPYRGGILRYADKWGLANVLAKLQELEAAYGERFAPAELIKKMAAQGQTFYQD</sequence>
<evidence type="ECO:0000256" key="8">
    <source>
        <dbReference type="ARBA" id="ARBA00023027"/>
    </source>
</evidence>
<evidence type="ECO:0000256" key="11">
    <source>
        <dbReference type="ARBA" id="ARBA00023235"/>
    </source>
</evidence>
<dbReference type="KEGG" id="dmp:FAK_17020"/>
<protein>
    <submittedName>
        <fullName evidence="18">3-hydroxyacyl-CoA dehydrogenase</fullName>
    </submittedName>
</protein>
<dbReference type="PANTHER" id="PTHR23309:SF49">
    <property type="entry name" value="PEROXISOMAL BIFUNCTIONAL ENZYME"/>
    <property type="match status" value="1"/>
</dbReference>
<evidence type="ECO:0000256" key="10">
    <source>
        <dbReference type="ARBA" id="ARBA00023140"/>
    </source>
</evidence>
<dbReference type="SUPFAM" id="SSF48179">
    <property type="entry name" value="6-phosphogluconate dehydrogenase C-terminal domain-like"/>
    <property type="match status" value="2"/>
</dbReference>
<comment type="similarity">
    <text evidence="15">Belongs to the enoyl-CoA hydratase/isomerase family.</text>
</comment>
<evidence type="ECO:0000256" key="4">
    <source>
        <dbReference type="ARBA" id="ARBA00011245"/>
    </source>
</evidence>
<feature type="domain" description="3-hydroxyacyl-CoA dehydrogenase C-terminal" evidence="16">
    <location>
        <begin position="492"/>
        <end position="585"/>
    </location>
</feature>
<name>A0AAU9EKY7_9BACT</name>
<dbReference type="Proteomes" id="UP001366166">
    <property type="component" value="Chromosome"/>
</dbReference>
<comment type="catalytic activity">
    <reaction evidence="14">
        <text>a (3S)-3-hydroxyacyl-CoA + NAD(+) = a 3-oxoacyl-CoA + NADH + H(+)</text>
        <dbReference type="Rhea" id="RHEA:22432"/>
        <dbReference type="ChEBI" id="CHEBI:15378"/>
        <dbReference type="ChEBI" id="CHEBI:57318"/>
        <dbReference type="ChEBI" id="CHEBI:57540"/>
        <dbReference type="ChEBI" id="CHEBI:57945"/>
        <dbReference type="ChEBI" id="CHEBI:90726"/>
        <dbReference type="EC" id="1.1.1.35"/>
    </reaction>
</comment>
<dbReference type="InterPro" id="IPR006176">
    <property type="entry name" value="3-OHacyl-CoA_DH_NAD-bd"/>
</dbReference>
<dbReference type="InterPro" id="IPR036291">
    <property type="entry name" value="NAD(P)-bd_dom_sf"/>
</dbReference>
<dbReference type="Gene3D" id="3.40.50.720">
    <property type="entry name" value="NAD(P)-binding Rossmann-like Domain"/>
    <property type="match status" value="1"/>
</dbReference>
<dbReference type="GO" id="GO:0003857">
    <property type="term" value="F:(3S)-3-hydroxyacyl-CoA dehydrogenase (NAD+) activity"/>
    <property type="evidence" value="ECO:0007669"/>
    <property type="project" value="UniProtKB-EC"/>
</dbReference>
<evidence type="ECO:0000256" key="6">
    <source>
        <dbReference type="ARBA" id="ARBA00022963"/>
    </source>
</evidence>
<keyword evidence="5" id="KW-0276">Fatty acid metabolism</keyword>
<dbReference type="InterPro" id="IPR029045">
    <property type="entry name" value="ClpP/crotonase-like_dom_sf"/>
</dbReference>
<evidence type="ECO:0000313" key="19">
    <source>
        <dbReference type="Proteomes" id="UP001366166"/>
    </source>
</evidence>
<dbReference type="Gene3D" id="3.90.226.10">
    <property type="entry name" value="2-enoyl-CoA Hydratase, Chain A, domain 1"/>
    <property type="match status" value="1"/>
</dbReference>
<organism evidence="18 19">
    <name type="scientific">Desulfoferula mesophila</name>
    <dbReference type="NCBI Taxonomy" id="3058419"/>
    <lineage>
        <taxon>Bacteria</taxon>
        <taxon>Pseudomonadati</taxon>
        <taxon>Thermodesulfobacteriota</taxon>
        <taxon>Desulfarculia</taxon>
        <taxon>Desulfarculales</taxon>
        <taxon>Desulfarculaceae</taxon>
        <taxon>Desulfoferula</taxon>
    </lineage>
</organism>
<dbReference type="Pfam" id="PF00725">
    <property type="entry name" value="3HCDH"/>
    <property type="match status" value="2"/>
</dbReference>
<keyword evidence="19" id="KW-1185">Reference proteome</keyword>
<dbReference type="GO" id="GO:0006635">
    <property type="term" value="P:fatty acid beta-oxidation"/>
    <property type="evidence" value="ECO:0007669"/>
    <property type="project" value="TreeGrafter"/>
</dbReference>
<dbReference type="InterPro" id="IPR018376">
    <property type="entry name" value="Enoyl-CoA_hyd/isom_CS"/>
</dbReference>
<comment type="pathway">
    <text evidence="2">Lipid metabolism; fatty acid beta-oxidation.</text>
</comment>
<dbReference type="GO" id="GO:0070403">
    <property type="term" value="F:NAD+ binding"/>
    <property type="evidence" value="ECO:0007669"/>
    <property type="project" value="InterPro"/>
</dbReference>
<accession>A0AAU9EKY7</accession>
<dbReference type="Pfam" id="PF02737">
    <property type="entry name" value="3HCDH_N"/>
    <property type="match status" value="1"/>
</dbReference>
<dbReference type="RefSeq" id="WP_338606340.1">
    <property type="nucleotide sequence ID" value="NZ_AP028679.1"/>
</dbReference>
<feature type="domain" description="3-hydroxyacyl-CoA dehydrogenase C-terminal" evidence="16">
    <location>
        <begin position="620"/>
        <end position="704"/>
    </location>
</feature>
<gene>
    <name evidence="18" type="ORF">FAK_17020</name>
</gene>
<evidence type="ECO:0000313" key="18">
    <source>
        <dbReference type="EMBL" id="BEQ14636.1"/>
    </source>
</evidence>
<proteinExistence type="inferred from homology"/>